<feature type="compositionally biased region" description="Polar residues" evidence="2">
    <location>
        <begin position="530"/>
        <end position="541"/>
    </location>
</feature>
<feature type="compositionally biased region" description="Polar residues" evidence="2">
    <location>
        <begin position="389"/>
        <end position="406"/>
    </location>
</feature>
<evidence type="ECO:0000259" key="3">
    <source>
        <dbReference type="PROSITE" id="PS50103"/>
    </source>
</evidence>
<reference evidence="5" key="1">
    <citation type="journal article" date="2004" name="Nature">
        <title>Genome duplication in the teleost fish Tetraodon nigroviridis reveals the early vertebrate proto-karyotype.</title>
        <authorList>
            <person name="Jaillon O."/>
            <person name="Aury J.-M."/>
            <person name="Brunet F."/>
            <person name="Petit J.-L."/>
            <person name="Stange-Thomann N."/>
            <person name="Mauceli E."/>
            <person name="Bouneau L."/>
            <person name="Fischer C."/>
            <person name="Ozouf-Costaz C."/>
            <person name="Bernot A."/>
            <person name="Nicaud S."/>
            <person name="Jaffe D."/>
            <person name="Fisher S."/>
            <person name="Lutfalla G."/>
            <person name="Dossat C."/>
            <person name="Segurens B."/>
            <person name="Dasilva C."/>
            <person name="Salanoubat M."/>
            <person name="Levy M."/>
            <person name="Boudet N."/>
            <person name="Castellano S."/>
            <person name="Anthouard V."/>
            <person name="Jubin C."/>
            <person name="Castelli V."/>
            <person name="Katinka M."/>
            <person name="Vacherie B."/>
            <person name="Biemont C."/>
            <person name="Skalli Z."/>
            <person name="Cattolico L."/>
            <person name="Poulain J."/>
            <person name="De Berardinis V."/>
            <person name="Cruaud C."/>
            <person name="Duprat S."/>
            <person name="Brottier P."/>
            <person name="Coutanceau J.-P."/>
            <person name="Gouzy J."/>
            <person name="Parra G."/>
            <person name="Lardier G."/>
            <person name="Chapple C."/>
            <person name="McKernan K.J."/>
            <person name="McEwan P."/>
            <person name="Bosak S."/>
            <person name="Kellis M."/>
            <person name="Volff J.-N."/>
            <person name="Guigo R."/>
            <person name="Zody M.C."/>
            <person name="Mesirov J."/>
            <person name="Lindblad-Toh K."/>
            <person name="Birren B."/>
            <person name="Nusbaum C."/>
            <person name="Kahn D."/>
            <person name="Robinson-Rechavi M."/>
            <person name="Laudet V."/>
            <person name="Schachter V."/>
            <person name="Quetier F."/>
            <person name="Saurin W."/>
            <person name="Scarpelli C."/>
            <person name="Wincker P."/>
            <person name="Lander E.S."/>
            <person name="Weissenbach J."/>
            <person name="Roest Crollius H."/>
        </authorList>
    </citation>
    <scope>NUCLEOTIDE SEQUENCE [LARGE SCALE GENOMIC DNA]</scope>
</reference>
<dbReference type="Gene3D" id="4.10.1000.10">
    <property type="entry name" value="Zinc finger, CCCH-type"/>
    <property type="match status" value="1"/>
</dbReference>
<evidence type="ECO:0000313" key="4">
    <source>
        <dbReference type="Ensembl" id="ENSTNIP00000006947.1"/>
    </source>
</evidence>
<evidence type="ECO:0000313" key="5">
    <source>
        <dbReference type="Proteomes" id="UP000007303"/>
    </source>
</evidence>
<feature type="zinc finger region" description="C3H1-type" evidence="1">
    <location>
        <begin position="31"/>
        <end position="57"/>
    </location>
</feature>
<feature type="compositionally biased region" description="Basic and acidic residues" evidence="2">
    <location>
        <begin position="434"/>
        <end position="444"/>
    </location>
</feature>
<dbReference type="GO" id="GO:0016973">
    <property type="term" value="P:poly(A)+ mRNA export from nucleus"/>
    <property type="evidence" value="ECO:0007669"/>
    <property type="project" value="TreeGrafter"/>
</dbReference>
<dbReference type="PANTHER" id="PTHR15725">
    <property type="entry name" value="ZN-FINGER, C-X8-C-X5-C-X3-H TYPE-CONTAINING"/>
    <property type="match status" value="1"/>
</dbReference>
<dbReference type="InParanoid" id="H3CFC3"/>
<dbReference type="PANTHER" id="PTHR15725:SF14">
    <property type="entry name" value="ZINC FINGER CCCH DOMAIN-CONTAINING PROTEIN 11A"/>
    <property type="match status" value="1"/>
</dbReference>
<feature type="zinc finger region" description="C3H1-type" evidence="1">
    <location>
        <begin position="2"/>
        <end position="29"/>
    </location>
</feature>
<proteinExistence type="predicted"/>
<dbReference type="InterPro" id="IPR000571">
    <property type="entry name" value="Znf_CCCH"/>
</dbReference>
<organism evidence="4 5">
    <name type="scientific">Tetraodon nigroviridis</name>
    <name type="common">Spotted green pufferfish</name>
    <name type="synonym">Chelonodon nigroviridis</name>
    <dbReference type="NCBI Taxonomy" id="99883"/>
    <lineage>
        <taxon>Eukaryota</taxon>
        <taxon>Metazoa</taxon>
        <taxon>Chordata</taxon>
        <taxon>Craniata</taxon>
        <taxon>Vertebrata</taxon>
        <taxon>Euteleostomi</taxon>
        <taxon>Actinopterygii</taxon>
        <taxon>Neopterygii</taxon>
        <taxon>Teleostei</taxon>
        <taxon>Neoteleostei</taxon>
        <taxon>Acanthomorphata</taxon>
        <taxon>Eupercaria</taxon>
        <taxon>Tetraodontiformes</taxon>
        <taxon>Tetradontoidea</taxon>
        <taxon>Tetraodontidae</taxon>
        <taxon>Tetraodon</taxon>
    </lineage>
</organism>
<dbReference type="SMART" id="SM00356">
    <property type="entry name" value="ZnF_C3H1"/>
    <property type="match status" value="3"/>
</dbReference>
<feature type="region of interest" description="Disordered" evidence="2">
    <location>
        <begin position="135"/>
        <end position="178"/>
    </location>
</feature>
<dbReference type="InterPro" id="IPR041686">
    <property type="entry name" value="Znf-CCCH_3"/>
</dbReference>
<protein>
    <recommendedName>
        <fullName evidence="3">C3H1-type domain-containing protein</fullName>
    </recommendedName>
</protein>
<accession>H3CFC3</accession>
<dbReference type="HOGENOM" id="CLU_019514_1_0_1"/>
<feature type="compositionally biased region" description="Low complexity" evidence="2">
    <location>
        <begin position="409"/>
        <end position="421"/>
    </location>
</feature>
<dbReference type="AlphaFoldDB" id="H3CFC3"/>
<dbReference type="Pfam" id="PF15663">
    <property type="entry name" value="zf-CCCH_3"/>
    <property type="match status" value="1"/>
</dbReference>
<keyword evidence="1" id="KW-0479">Metal-binding</keyword>
<dbReference type="FunFam" id="4.10.1000.10:FF:000026">
    <property type="entry name" value="Zinc finger CCCH domain-containing protein 11A"/>
    <property type="match status" value="1"/>
</dbReference>
<keyword evidence="1" id="KW-0863">Zinc-finger</keyword>
<feature type="domain" description="C3H1-type" evidence="3">
    <location>
        <begin position="31"/>
        <end position="57"/>
    </location>
</feature>
<feature type="compositionally biased region" description="Acidic residues" evidence="2">
    <location>
        <begin position="151"/>
        <end position="163"/>
    </location>
</feature>
<feature type="compositionally biased region" description="Basic and acidic residues" evidence="2">
    <location>
        <begin position="264"/>
        <end position="282"/>
    </location>
</feature>
<dbReference type="GeneTree" id="ENSGT00920000149095"/>
<dbReference type="GO" id="GO:0008270">
    <property type="term" value="F:zinc ion binding"/>
    <property type="evidence" value="ECO:0007669"/>
    <property type="project" value="UniProtKB-KW"/>
</dbReference>
<feature type="compositionally biased region" description="Polar residues" evidence="2">
    <location>
        <begin position="502"/>
        <end position="511"/>
    </location>
</feature>
<dbReference type="Proteomes" id="UP000007303">
    <property type="component" value="Unassembled WGS sequence"/>
</dbReference>
<feature type="domain" description="C3H1-type" evidence="3">
    <location>
        <begin position="2"/>
        <end position="29"/>
    </location>
</feature>
<dbReference type="Ensembl" id="ENSTNIT00000007101.1">
    <property type="protein sequence ID" value="ENSTNIP00000006947.1"/>
    <property type="gene ID" value="ENSTNIG00000004317.1"/>
</dbReference>
<dbReference type="OMA" id="NVRPSVM"/>
<dbReference type="STRING" id="99883.ENSTNIP00000006947"/>
<keyword evidence="5" id="KW-1185">Reference proteome</keyword>
<reference evidence="4" key="3">
    <citation type="submission" date="2025-09" db="UniProtKB">
        <authorList>
            <consortium name="Ensembl"/>
        </authorList>
    </citation>
    <scope>IDENTIFICATION</scope>
</reference>
<keyword evidence="1" id="KW-0862">Zinc</keyword>
<dbReference type="PROSITE" id="PS50103">
    <property type="entry name" value="ZF_C3H1"/>
    <property type="match status" value="2"/>
</dbReference>
<name>H3CFC3_TETNG</name>
<feature type="region of interest" description="Disordered" evidence="2">
    <location>
        <begin position="339"/>
        <end position="574"/>
    </location>
</feature>
<feature type="region of interest" description="Disordered" evidence="2">
    <location>
        <begin position="263"/>
        <end position="300"/>
    </location>
</feature>
<sequence length="743" mass="81275">MSNRGDDCYFFYYSTCTKGDSCPFRHCEAAIGSETVCTLWQEGRCFRNTCKFRHMEITHNRKEIPCYWENQASGCQKPHCAFFHEKPRYIDGVFVSPDKIILPDVSKNVEQLQEEPASIQPPATNPQRRDAIKMDAQVPSPTHPPVVINPAEDEDEDEDEDSEVGLPPRKMPTSGKSAMTSMGFQRSFVFTVSCVPLKGDSLHFGVSTVEEIRLKKALKASMRKAGYPLLDEKASANKEKENIQALCGGPLFEVLEETGGPKADVTERLGKKRLPSDVRRGENASQSRRLGDRLGTIMPTEALPAPSFKDEAKAEPHKSPGQFHVKTLKEIRLEKAARLKDCPSADAPETSSNKAAKSKKRVLTTKDQSSGPPRTFAEVCSAKRRKVQEQQPSSGTEKVSGQSQPEESAAAGSGPAAARPGPVAPNPTGIQVKTLEEIRREKAARLQSKPISKAESTSGGEKVVKKTRLLKISKASLTAEKIADVPKKPLRAQRRTPAMDSSLHNEASSPKTPVRKLISLKSKSAPPFSTRANSQSPNGSKKNQDHQSKACVGVKRARVAEEPEQDQPADPKGIDSSLTIVTVALNWRLYPDHNTKMRPKLNVKPSVMKPAVQLKPAQKRRGAQRSAVAAVKPLNSSVVPEQETLKEELQTVPVMGQGRETPSGVPAVPEACAVPQSPVVKSPPPSKTRKTSLTVARSVSTSAMDDFEEMINEFADDHLVQGEVDTDIAEDELLQELSQMIDS</sequence>
<reference evidence="4" key="2">
    <citation type="submission" date="2025-08" db="UniProtKB">
        <authorList>
            <consortium name="Ensembl"/>
        </authorList>
    </citation>
    <scope>IDENTIFICATION</scope>
</reference>
<evidence type="ECO:0000256" key="1">
    <source>
        <dbReference type="PROSITE-ProRule" id="PRU00723"/>
    </source>
</evidence>
<evidence type="ECO:0000256" key="2">
    <source>
        <dbReference type="SAM" id="MobiDB-lite"/>
    </source>
</evidence>